<evidence type="ECO:0000256" key="1">
    <source>
        <dbReference type="SAM" id="MobiDB-lite"/>
    </source>
</evidence>
<keyword evidence="3" id="KW-1185">Reference proteome</keyword>
<sequence length="179" mass="19617">MKKLFGKDKPKTARVSPAQIASGRAVLYEDRPPYLDRPHLQQCDSAQLQQRMPAQQSTDERWKVVSSHNDDNSNITPNYRYGNWDRGISDLGSPRPPALVPDSRSSSLIPGPRPWRLYHRVPLHQLRTPIPAQVAVQHSTAATHVPETQGRARGEATGGALRKRPQAAPGNGGSAPNAG</sequence>
<protein>
    <submittedName>
        <fullName evidence="2">Uncharacterized protein</fullName>
    </submittedName>
</protein>
<feature type="region of interest" description="Disordered" evidence="1">
    <location>
        <begin position="45"/>
        <end position="82"/>
    </location>
</feature>
<dbReference type="Proteomes" id="UP000076532">
    <property type="component" value="Unassembled WGS sequence"/>
</dbReference>
<feature type="compositionally biased region" description="Polar residues" evidence="1">
    <location>
        <begin position="45"/>
        <end position="57"/>
    </location>
</feature>
<name>A0A167UKG4_9AGAM</name>
<feature type="region of interest" description="Disordered" evidence="1">
    <location>
        <begin position="138"/>
        <end position="179"/>
    </location>
</feature>
<evidence type="ECO:0000313" key="2">
    <source>
        <dbReference type="EMBL" id="KZP04037.1"/>
    </source>
</evidence>
<feature type="compositionally biased region" description="Basic and acidic residues" evidence="1">
    <location>
        <begin position="58"/>
        <end position="71"/>
    </location>
</feature>
<dbReference type="AlphaFoldDB" id="A0A167UKG4"/>
<evidence type="ECO:0000313" key="3">
    <source>
        <dbReference type="Proteomes" id="UP000076532"/>
    </source>
</evidence>
<accession>A0A167UKG4</accession>
<gene>
    <name evidence="2" type="ORF">FIBSPDRAFT_1054940</name>
</gene>
<feature type="region of interest" description="Disordered" evidence="1">
    <location>
        <begin position="1"/>
        <end position="24"/>
    </location>
</feature>
<organism evidence="2 3">
    <name type="scientific">Athelia psychrophila</name>
    <dbReference type="NCBI Taxonomy" id="1759441"/>
    <lineage>
        <taxon>Eukaryota</taxon>
        <taxon>Fungi</taxon>
        <taxon>Dikarya</taxon>
        <taxon>Basidiomycota</taxon>
        <taxon>Agaricomycotina</taxon>
        <taxon>Agaricomycetes</taxon>
        <taxon>Agaricomycetidae</taxon>
        <taxon>Atheliales</taxon>
        <taxon>Atheliaceae</taxon>
        <taxon>Athelia</taxon>
    </lineage>
</organism>
<proteinExistence type="predicted"/>
<dbReference type="EMBL" id="KV417967">
    <property type="protein sequence ID" value="KZP04037.1"/>
    <property type="molecule type" value="Genomic_DNA"/>
</dbReference>
<reference evidence="2 3" key="1">
    <citation type="journal article" date="2016" name="Mol. Biol. Evol.">
        <title>Comparative Genomics of Early-Diverging Mushroom-Forming Fungi Provides Insights into the Origins of Lignocellulose Decay Capabilities.</title>
        <authorList>
            <person name="Nagy L.G."/>
            <person name="Riley R."/>
            <person name="Tritt A."/>
            <person name="Adam C."/>
            <person name="Daum C."/>
            <person name="Floudas D."/>
            <person name="Sun H."/>
            <person name="Yadav J.S."/>
            <person name="Pangilinan J."/>
            <person name="Larsson K.H."/>
            <person name="Matsuura K."/>
            <person name="Barry K."/>
            <person name="Labutti K."/>
            <person name="Kuo R."/>
            <person name="Ohm R.A."/>
            <person name="Bhattacharya S.S."/>
            <person name="Shirouzu T."/>
            <person name="Yoshinaga Y."/>
            <person name="Martin F.M."/>
            <person name="Grigoriev I.V."/>
            <person name="Hibbett D.S."/>
        </authorList>
    </citation>
    <scope>NUCLEOTIDE SEQUENCE [LARGE SCALE GENOMIC DNA]</scope>
    <source>
        <strain evidence="2 3">CBS 109695</strain>
    </source>
</reference>
<feature type="compositionally biased region" description="Basic and acidic residues" evidence="1">
    <location>
        <begin position="1"/>
        <end position="11"/>
    </location>
</feature>